<evidence type="ECO:0000259" key="17">
    <source>
        <dbReference type="Pfam" id="PF14749"/>
    </source>
</evidence>
<dbReference type="Gene3D" id="1.10.540.10">
    <property type="entry name" value="Acyl-CoA dehydrogenase/oxidase, N-terminal domain"/>
    <property type="match status" value="1"/>
</dbReference>
<comment type="similarity">
    <text evidence="5 12">Belongs to the acyl-CoA oxidase family.</text>
</comment>
<evidence type="ECO:0000256" key="2">
    <source>
        <dbReference type="ARBA" id="ARBA00001974"/>
    </source>
</evidence>
<evidence type="ECO:0000256" key="3">
    <source>
        <dbReference type="ARBA" id="ARBA00004275"/>
    </source>
</evidence>
<dbReference type="InterPro" id="IPR002655">
    <property type="entry name" value="Acyl-CoA_oxidase_C"/>
</dbReference>
<comment type="caution">
    <text evidence="19">The sequence shown here is derived from an EMBL/GenBank/DDBJ whole genome shotgun (WGS) entry which is preliminary data.</text>
</comment>
<feature type="domain" description="Acyl-CoA oxidase C-terminal" evidence="15">
    <location>
        <begin position="512"/>
        <end position="682"/>
    </location>
</feature>
<dbReference type="GeneID" id="54783969"/>
<keyword evidence="6 12" id="KW-0285">Flavoprotein</keyword>
<accession>A0A642UE10</accession>
<comment type="pathway">
    <text evidence="4">Lipid metabolism; peroxisomal fatty acid beta-oxidation.</text>
</comment>
<evidence type="ECO:0000256" key="13">
    <source>
        <dbReference type="PIRSR" id="PIRSR000168-1"/>
    </source>
</evidence>
<evidence type="ECO:0000256" key="5">
    <source>
        <dbReference type="ARBA" id="ARBA00006288"/>
    </source>
</evidence>
<evidence type="ECO:0000313" key="20">
    <source>
        <dbReference type="Proteomes" id="UP000449547"/>
    </source>
</evidence>
<gene>
    <name evidence="19" type="ORF">DIURU_005318</name>
</gene>
<keyword evidence="10" id="KW-0443">Lipid metabolism</keyword>
<dbReference type="InterPro" id="IPR009100">
    <property type="entry name" value="AcylCoA_DH/oxidase_NM_dom_sf"/>
</dbReference>
<evidence type="ECO:0000256" key="1">
    <source>
        <dbReference type="ARBA" id="ARBA00001201"/>
    </source>
</evidence>
<name>A0A642UE10_DIURU</name>
<dbReference type="GO" id="GO:0005777">
    <property type="term" value="C:peroxisome"/>
    <property type="evidence" value="ECO:0007669"/>
    <property type="project" value="UniProtKB-SubCell"/>
</dbReference>
<dbReference type="InterPro" id="IPR029320">
    <property type="entry name" value="Acyl-CoA_ox_N"/>
</dbReference>
<dbReference type="PANTHER" id="PTHR10909">
    <property type="entry name" value="ELECTRON TRANSPORT OXIDOREDUCTASE"/>
    <property type="match status" value="1"/>
</dbReference>
<dbReference type="GO" id="GO:0055088">
    <property type="term" value="P:lipid homeostasis"/>
    <property type="evidence" value="ECO:0007669"/>
    <property type="project" value="TreeGrafter"/>
</dbReference>
<evidence type="ECO:0000256" key="9">
    <source>
        <dbReference type="ARBA" id="ARBA00023002"/>
    </source>
</evidence>
<feature type="domain" description="Acyl-CoA oxidase/dehydrogenase middle" evidence="16">
    <location>
        <begin position="154"/>
        <end position="263"/>
    </location>
</feature>
<dbReference type="GO" id="GO:0005504">
    <property type="term" value="F:fatty acid binding"/>
    <property type="evidence" value="ECO:0007669"/>
    <property type="project" value="TreeGrafter"/>
</dbReference>
<sequence>MVSVTDTVNYTAPPDPAALIGRERAQNAWDPVKMNWFLEGSKKNSETIAMITEQLERDPIMKVSANSYDLTKDQQREVTALKIDRMTRYLELDDEFTFDMRLSMIGIMDPQSLTRPGVHLKLYIPAIRGNGTAEQLKFWSQTMGAGKIAKTYGCFGMTELAHGSNVPGLETTATFDEETDEFVINTPHIGATKWWIGGAAHSATHCATYARLIVKGQDYGVKVFVVPLRDQDFNLNPGVTVGDIGAKMGRDGIDNGWIQFSHVRIPRHFMLQKFCKVSRDGEVTLPPLEQLSYSALLGGRVGMIVDSYRMIARMTTIALRYAIGRRQFPKNGKSGEEMQIIDYPLHQRRLFPYLSVAYVASAGGMKIAMTLYSIMNDLDKAVAETDMALLGTTIDRLKQLFVDSAACKSNLTWTAAAAIDECRQACGGHGYSSYNGFGKAYNDWVVQCTWEGDNNMLGTVAGKSILKNVARVLNGKKLDGVNAFLNDTAQFTGDNRKKTILNSADDVLNAETFLRAVEVGIMRASVAALEQAKENGDDYNSIGAELVLITRLWNHYYLLDEFIKRVNSHDDKSVVPFLQLQGKYYSAGFALQQCSALFLSLSLISPEVYADVTTKVLPRLSKEIRPHIVAYTDSFQLSDMIVNSAIGKYNGNIYENYFDIVNQQNPPIQTKAPYSGALEAMLARDTLEKRDRYEKSAEAAKVLSS</sequence>
<dbReference type="Pfam" id="PF02770">
    <property type="entry name" value="Acyl-CoA_dh_M"/>
    <property type="match status" value="1"/>
</dbReference>
<keyword evidence="8" id="KW-0276">Fatty acid metabolism</keyword>
<dbReference type="OMA" id="ANLCNIY"/>
<evidence type="ECO:0000259" key="16">
    <source>
        <dbReference type="Pfam" id="PF02770"/>
    </source>
</evidence>
<evidence type="ECO:0000256" key="4">
    <source>
        <dbReference type="ARBA" id="ARBA00004846"/>
    </source>
</evidence>
<evidence type="ECO:0000256" key="11">
    <source>
        <dbReference type="ARBA" id="ARBA00023140"/>
    </source>
</evidence>
<reference evidence="19 20" key="1">
    <citation type="submission" date="2019-07" db="EMBL/GenBank/DDBJ databases">
        <title>Genome assembly of two rare yeast pathogens: Diutina rugosa and Trichomonascus ciferrii.</title>
        <authorList>
            <person name="Mixao V."/>
            <person name="Saus E."/>
            <person name="Hansen A."/>
            <person name="Lass-Flor C."/>
            <person name="Gabaldon T."/>
        </authorList>
    </citation>
    <scope>NUCLEOTIDE SEQUENCE [LARGE SCALE GENOMIC DNA]</scope>
    <source>
        <strain evidence="19 20">CBS 613</strain>
    </source>
</reference>
<comment type="catalytic activity">
    <reaction evidence="1">
        <text>a 2,3-saturated acyl-CoA + O2 = a (2E)-enoyl-CoA + H2O2</text>
        <dbReference type="Rhea" id="RHEA:38959"/>
        <dbReference type="ChEBI" id="CHEBI:15379"/>
        <dbReference type="ChEBI" id="CHEBI:16240"/>
        <dbReference type="ChEBI" id="CHEBI:58856"/>
        <dbReference type="ChEBI" id="CHEBI:65111"/>
        <dbReference type="EC" id="1.3.3.6"/>
    </reaction>
</comment>
<dbReference type="Pfam" id="PF01756">
    <property type="entry name" value="ACOX"/>
    <property type="match status" value="1"/>
</dbReference>
<evidence type="ECO:0000259" key="18">
    <source>
        <dbReference type="Pfam" id="PF22924"/>
    </source>
</evidence>
<evidence type="ECO:0000256" key="7">
    <source>
        <dbReference type="ARBA" id="ARBA00022827"/>
    </source>
</evidence>
<keyword evidence="20" id="KW-1185">Reference proteome</keyword>
<protein>
    <recommendedName>
        <fullName evidence="12">Acyl-coenzyme A oxidase</fullName>
    </recommendedName>
</protein>
<keyword evidence="7 12" id="KW-0274">FAD</keyword>
<dbReference type="InterPro" id="IPR012258">
    <property type="entry name" value="Acyl-CoA_oxidase"/>
</dbReference>
<evidence type="ECO:0000313" key="19">
    <source>
        <dbReference type="EMBL" id="KAA8897341.1"/>
    </source>
</evidence>
<organism evidence="19 20">
    <name type="scientific">Diutina rugosa</name>
    <name type="common">Yeast</name>
    <name type="synonym">Candida rugosa</name>
    <dbReference type="NCBI Taxonomy" id="5481"/>
    <lineage>
        <taxon>Eukaryota</taxon>
        <taxon>Fungi</taxon>
        <taxon>Dikarya</taxon>
        <taxon>Ascomycota</taxon>
        <taxon>Saccharomycotina</taxon>
        <taxon>Pichiomycetes</taxon>
        <taxon>Debaryomycetaceae</taxon>
        <taxon>Diutina</taxon>
    </lineage>
</organism>
<dbReference type="SUPFAM" id="SSF47203">
    <property type="entry name" value="Acyl-CoA dehydrogenase C-terminal domain-like"/>
    <property type="match status" value="2"/>
</dbReference>
<feature type="active site" description="Proton acceptor" evidence="13">
    <location>
        <position position="451"/>
    </location>
</feature>
<dbReference type="InterPro" id="IPR006091">
    <property type="entry name" value="Acyl-CoA_Oxase/DH_mid-dom"/>
</dbReference>
<dbReference type="GO" id="GO:0071949">
    <property type="term" value="F:FAD binding"/>
    <property type="evidence" value="ECO:0007669"/>
    <property type="project" value="InterPro"/>
</dbReference>
<dbReference type="AlphaFoldDB" id="A0A642UE10"/>
<dbReference type="RefSeq" id="XP_034009942.1">
    <property type="nucleotide sequence ID" value="XM_034158287.1"/>
</dbReference>
<dbReference type="Pfam" id="PF14749">
    <property type="entry name" value="Acyl-CoA_ox_N"/>
    <property type="match status" value="1"/>
</dbReference>
<feature type="domain" description="Acyl-CoA oxidase C-alpha1" evidence="18">
    <location>
        <begin position="293"/>
        <end position="464"/>
    </location>
</feature>
<dbReference type="EMBL" id="SWFT01000158">
    <property type="protein sequence ID" value="KAA8897341.1"/>
    <property type="molecule type" value="Genomic_DNA"/>
</dbReference>
<dbReference type="InterPro" id="IPR036250">
    <property type="entry name" value="AcylCo_DH-like_C"/>
</dbReference>
<evidence type="ECO:0000256" key="12">
    <source>
        <dbReference type="PIRNR" id="PIRNR000168"/>
    </source>
</evidence>
<comment type="cofactor">
    <cofactor evidence="2">
        <name>FAD</name>
        <dbReference type="ChEBI" id="CHEBI:57692"/>
    </cofactor>
</comment>
<dbReference type="FunFam" id="1.10.540.10:FF:000018">
    <property type="entry name" value="Acyl-coenzyme A oxidase"/>
    <property type="match status" value="1"/>
</dbReference>
<dbReference type="InterPro" id="IPR037069">
    <property type="entry name" value="AcylCoA_DH/ox_N_sf"/>
</dbReference>
<comment type="subcellular location">
    <subcellularLocation>
        <location evidence="3">Peroxisome</location>
    </subcellularLocation>
</comment>
<dbReference type="Proteomes" id="UP000449547">
    <property type="component" value="Unassembled WGS sequence"/>
</dbReference>
<keyword evidence="11" id="KW-0576">Peroxisome</keyword>
<evidence type="ECO:0000256" key="14">
    <source>
        <dbReference type="PIRSR" id="PIRSR000168-2"/>
    </source>
</evidence>
<dbReference type="SUPFAM" id="SSF56645">
    <property type="entry name" value="Acyl-CoA dehydrogenase NM domain-like"/>
    <property type="match status" value="1"/>
</dbReference>
<dbReference type="VEuPathDB" id="FungiDB:DIURU_005318"/>
<dbReference type="UniPathway" id="UPA00661"/>
<evidence type="ECO:0000256" key="8">
    <source>
        <dbReference type="ARBA" id="ARBA00022832"/>
    </source>
</evidence>
<feature type="binding site" evidence="14">
    <location>
        <position position="197"/>
    </location>
    <ligand>
        <name>FAD</name>
        <dbReference type="ChEBI" id="CHEBI:57692"/>
    </ligand>
</feature>
<feature type="binding site" evidence="14">
    <location>
        <position position="158"/>
    </location>
    <ligand>
        <name>FAD</name>
        <dbReference type="ChEBI" id="CHEBI:57692"/>
    </ligand>
</feature>
<dbReference type="InterPro" id="IPR055060">
    <property type="entry name" value="ACOX_C_alpha1"/>
</dbReference>
<evidence type="ECO:0000259" key="15">
    <source>
        <dbReference type="Pfam" id="PF01756"/>
    </source>
</evidence>
<dbReference type="FunFam" id="1.20.140.10:FF:000015">
    <property type="entry name" value="Acyl-coenzyme A oxidase"/>
    <property type="match status" value="1"/>
</dbReference>
<dbReference type="PIRSF" id="PIRSF000168">
    <property type="entry name" value="Acyl-CoA_oxidase"/>
    <property type="match status" value="1"/>
</dbReference>
<keyword evidence="9" id="KW-0560">Oxidoreductase</keyword>
<feature type="domain" description="Acyl-coenzyme A oxidase N-terminal" evidence="17">
    <location>
        <begin position="32"/>
        <end position="142"/>
    </location>
</feature>
<evidence type="ECO:0000256" key="10">
    <source>
        <dbReference type="ARBA" id="ARBA00023098"/>
    </source>
</evidence>
<evidence type="ECO:0000256" key="6">
    <source>
        <dbReference type="ARBA" id="ARBA00022630"/>
    </source>
</evidence>
<dbReference type="FunFam" id="2.40.110.10:FF:000003">
    <property type="entry name" value="Acyl-coenzyme A oxidase"/>
    <property type="match status" value="1"/>
</dbReference>
<dbReference type="PANTHER" id="PTHR10909:SF352">
    <property type="entry name" value="ACYL-COENZYME A OXIDASE-LIKE PROTEIN"/>
    <property type="match status" value="1"/>
</dbReference>
<dbReference type="Gene3D" id="2.40.110.10">
    <property type="entry name" value="Butyryl-CoA Dehydrogenase, subunit A, domain 2"/>
    <property type="match status" value="1"/>
</dbReference>
<dbReference type="Pfam" id="PF22924">
    <property type="entry name" value="ACOX_C_alpha1"/>
    <property type="match status" value="1"/>
</dbReference>
<dbReference type="InterPro" id="IPR046373">
    <property type="entry name" value="Acyl-CoA_Oxase/DH_mid-dom_sf"/>
</dbReference>
<proteinExistence type="inferred from homology"/>
<dbReference type="GO" id="GO:0033540">
    <property type="term" value="P:fatty acid beta-oxidation using acyl-CoA oxidase"/>
    <property type="evidence" value="ECO:0007669"/>
    <property type="project" value="UniProtKB-UniPathway"/>
</dbReference>
<dbReference type="Gene3D" id="1.20.140.10">
    <property type="entry name" value="Butyryl-CoA Dehydrogenase, subunit A, domain 3"/>
    <property type="match status" value="2"/>
</dbReference>
<dbReference type="GO" id="GO:0003997">
    <property type="term" value="F:acyl-CoA oxidase activity"/>
    <property type="evidence" value="ECO:0007669"/>
    <property type="project" value="UniProtKB-EC"/>
</dbReference>
<dbReference type="OrthoDB" id="538336at2759"/>